<proteinExistence type="predicted"/>
<organism evidence="1 2">
    <name type="scientific">Beta vulgaris subsp. vulgaris</name>
    <name type="common">Beet</name>
    <dbReference type="NCBI Taxonomy" id="3555"/>
    <lineage>
        <taxon>Eukaryota</taxon>
        <taxon>Viridiplantae</taxon>
        <taxon>Streptophyta</taxon>
        <taxon>Embryophyta</taxon>
        <taxon>Tracheophyta</taxon>
        <taxon>Spermatophyta</taxon>
        <taxon>Magnoliopsida</taxon>
        <taxon>eudicotyledons</taxon>
        <taxon>Gunneridae</taxon>
        <taxon>Pentapetalae</taxon>
        <taxon>Caryophyllales</taxon>
        <taxon>Chenopodiaceae</taxon>
        <taxon>Betoideae</taxon>
        <taxon>Beta</taxon>
    </lineage>
</organism>
<sequence>MTQTRFSDENTPKELENISASASNAAGLSEPRALSVLSASTAFCQAPISKFRSTIPPSCSAKSATSGCATTGISGNGSGSAAGLFYDETELSNIERPASRPQHRSLVHPV</sequence>
<dbReference type="AlphaFoldDB" id="A0A0J7YN76"/>
<gene>
    <name evidence="1" type="ORF">BVRB_040080</name>
</gene>
<evidence type="ECO:0000313" key="2">
    <source>
        <dbReference type="Proteomes" id="UP000035740"/>
    </source>
</evidence>
<evidence type="ECO:0000313" key="1">
    <source>
        <dbReference type="EMBL" id="KMS65037.1"/>
    </source>
</evidence>
<reference evidence="1 2" key="1">
    <citation type="journal article" date="2014" name="Nature">
        <title>The genome of the recently domesticated crop plant sugar beet (Beta vulgaris).</title>
        <authorList>
            <person name="Dohm J.C."/>
            <person name="Minoche A.E."/>
            <person name="Holtgrawe D."/>
            <person name="Capella-Gutierrez S."/>
            <person name="Zakrzewski F."/>
            <person name="Tafer H."/>
            <person name="Rupp O."/>
            <person name="Sorensen T.R."/>
            <person name="Stracke R."/>
            <person name="Reinhardt R."/>
            <person name="Goesmann A."/>
            <person name="Kraft T."/>
            <person name="Schulz B."/>
            <person name="Stadler P.F."/>
            <person name="Schmidt T."/>
            <person name="Gabaldon T."/>
            <person name="Lehrach H."/>
            <person name="Weisshaar B."/>
            <person name="Himmelbauer H."/>
        </authorList>
    </citation>
    <scope>NUCLEOTIDE SEQUENCE [LARGE SCALE GENOMIC DNA]</scope>
    <source>
        <tissue evidence="1">Taproot</tissue>
    </source>
</reference>
<accession>A0A0J7YN76</accession>
<protein>
    <submittedName>
        <fullName evidence="1">Uncharacterized protein</fullName>
    </submittedName>
</protein>
<dbReference type="Gramene" id="KMS65037">
    <property type="protein sequence ID" value="KMS65037"/>
    <property type="gene ID" value="BVRB_040080"/>
</dbReference>
<dbReference type="Proteomes" id="UP000035740">
    <property type="component" value="Unassembled WGS sequence"/>
</dbReference>
<name>A0A0J7YN76_BETVV</name>
<keyword evidence="2" id="KW-1185">Reference proteome</keyword>
<dbReference type="EMBL" id="KQ115979">
    <property type="protein sequence ID" value="KMS65037.1"/>
    <property type="molecule type" value="Genomic_DNA"/>
</dbReference>